<dbReference type="Proteomes" id="UP001642260">
    <property type="component" value="Unassembled WGS sequence"/>
</dbReference>
<reference evidence="1 2" key="1">
    <citation type="submission" date="2022-03" db="EMBL/GenBank/DDBJ databases">
        <authorList>
            <person name="Macdonald S."/>
            <person name="Ahmed S."/>
            <person name="Newling K."/>
        </authorList>
    </citation>
    <scope>NUCLEOTIDE SEQUENCE [LARGE SCALE GENOMIC DNA]</scope>
</reference>
<accession>A0ABC8M8L0</accession>
<dbReference type="EMBL" id="CAKOAT010985153">
    <property type="protein sequence ID" value="CAH8392157.1"/>
    <property type="molecule type" value="Genomic_DNA"/>
</dbReference>
<sequence>MMFASVFLWVKRLYRRRSHHHCLPLSDANYVLSLSSLVIELLRFSRLVELASVVVFGVIMFPLIGRDFPVCTPHITVGVFPSTSKVGDVFPVIEIHLVNLQSIGFCLLALRLNGYYRFQFVTRILKQPWPPPGFFSSDQFFSVAILRKGWAMASLAKENKGNLHDTIFAVKERLISTLRGIMITHEDSTKTSLISLGSEDSKAIRATGVFGTDYDVTDGSNPMIFLEKKWYFLTKLRATKKINKDQERSRVKLANQPILRMHLEASCYC</sequence>
<gene>
    <name evidence="1" type="ORF">ERUC_LOCUS44640</name>
</gene>
<dbReference type="AlphaFoldDB" id="A0ABC8M8L0"/>
<keyword evidence="2" id="KW-1185">Reference proteome</keyword>
<comment type="caution">
    <text evidence="1">The sequence shown here is derived from an EMBL/GenBank/DDBJ whole genome shotgun (WGS) entry which is preliminary data.</text>
</comment>
<name>A0ABC8M8L0_ERUVS</name>
<protein>
    <submittedName>
        <fullName evidence="1">Uncharacterized protein</fullName>
    </submittedName>
</protein>
<evidence type="ECO:0000313" key="1">
    <source>
        <dbReference type="EMBL" id="CAH8392157.1"/>
    </source>
</evidence>
<organism evidence="1 2">
    <name type="scientific">Eruca vesicaria subsp. sativa</name>
    <name type="common">Garden rocket</name>
    <name type="synonym">Eruca sativa</name>
    <dbReference type="NCBI Taxonomy" id="29727"/>
    <lineage>
        <taxon>Eukaryota</taxon>
        <taxon>Viridiplantae</taxon>
        <taxon>Streptophyta</taxon>
        <taxon>Embryophyta</taxon>
        <taxon>Tracheophyta</taxon>
        <taxon>Spermatophyta</taxon>
        <taxon>Magnoliopsida</taxon>
        <taxon>eudicotyledons</taxon>
        <taxon>Gunneridae</taxon>
        <taxon>Pentapetalae</taxon>
        <taxon>rosids</taxon>
        <taxon>malvids</taxon>
        <taxon>Brassicales</taxon>
        <taxon>Brassicaceae</taxon>
        <taxon>Brassiceae</taxon>
        <taxon>Eruca</taxon>
    </lineage>
</organism>
<evidence type="ECO:0000313" key="2">
    <source>
        <dbReference type="Proteomes" id="UP001642260"/>
    </source>
</evidence>
<proteinExistence type="predicted"/>